<dbReference type="AlphaFoldDB" id="A0ABD3GGR3"/>
<dbReference type="EMBL" id="JBJQOH010000008">
    <property type="protein sequence ID" value="KAL3676384.1"/>
    <property type="molecule type" value="Genomic_DNA"/>
</dbReference>
<organism evidence="1 2">
    <name type="scientific">Riccia sorocarpa</name>
    <dbReference type="NCBI Taxonomy" id="122646"/>
    <lineage>
        <taxon>Eukaryota</taxon>
        <taxon>Viridiplantae</taxon>
        <taxon>Streptophyta</taxon>
        <taxon>Embryophyta</taxon>
        <taxon>Marchantiophyta</taxon>
        <taxon>Marchantiopsida</taxon>
        <taxon>Marchantiidae</taxon>
        <taxon>Marchantiales</taxon>
        <taxon>Ricciaceae</taxon>
        <taxon>Riccia</taxon>
    </lineage>
</organism>
<reference evidence="1 2" key="1">
    <citation type="submission" date="2024-09" db="EMBL/GenBank/DDBJ databases">
        <title>Chromosome-scale assembly of Riccia sorocarpa.</title>
        <authorList>
            <person name="Paukszto L."/>
        </authorList>
    </citation>
    <scope>NUCLEOTIDE SEQUENCE [LARGE SCALE GENOMIC DNA]</scope>
    <source>
        <strain evidence="1">LP-2024</strain>
        <tissue evidence="1">Aerial parts of the thallus</tissue>
    </source>
</reference>
<evidence type="ECO:0000313" key="2">
    <source>
        <dbReference type="Proteomes" id="UP001633002"/>
    </source>
</evidence>
<keyword evidence="2" id="KW-1185">Reference proteome</keyword>
<dbReference type="Proteomes" id="UP001633002">
    <property type="component" value="Unassembled WGS sequence"/>
</dbReference>
<comment type="caution">
    <text evidence="1">The sequence shown here is derived from an EMBL/GenBank/DDBJ whole genome shotgun (WGS) entry which is preliminary data.</text>
</comment>
<gene>
    <name evidence="1" type="ORF">R1sor_026332</name>
</gene>
<name>A0ABD3GGR3_9MARC</name>
<sequence>MPRAFLAPLTPLSPLPFSHYSHSYFTLLILTLMDPLTVEVREEDIPVAAVQVPPIFVVDEVPLGENPMEVAPVPASDHGVDEGKFRRRLSTFLTAKKLSL</sequence>
<protein>
    <submittedName>
        <fullName evidence="1">Uncharacterized protein</fullName>
    </submittedName>
</protein>
<proteinExistence type="predicted"/>
<accession>A0ABD3GGR3</accession>
<evidence type="ECO:0000313" key="1">
    <source>
        <dbReference type="EMBL" id="KAL3676384.1"/>
    </source>
</evidence>